<gene>
    <name evidence="1" type="ORF">pipiens_019607</name>
</gene>
<keyword evidence="2" id="KW-1185">Reference proteome</keyword>
<organism evidence="1 2">
    <name type="scientific">Culex pipiens pipiens</name>
    <name type="common">Northern house mosquito</name>
    <dbReference type="NCBI Taxonomy" id="38569"/>
    <lineage>
        <taxon>Eukaryota</taxon>
        <taxon>Metazoa</taxon>
        <taxon>Ecdysozoa</taxon>
        <taxon>Arthropoda</taxon>
        <taxon>Hexapoda</taxon>
        <taxon>Insecta</taxon>
        <taxon>Pterygota</taxon>
        <taxon>Neoptera</taxon>
        <taxon>Endopterygota</taxon>
        <taxon>Diptera</taxon>
        <taxon>Nematocera</taxon>
        <taxon>Culicoidea</taxon>
        <taxon>Culicidae</taxon>
        <taxon>Culicinae</taxon>
        <taxon>Culicini</taxon>
        <taxon>Culex</taxon>
        <taxon>Culex</taxon>
    </lineage>
</organism>
<dbReference type="EMBL" id="JBEHCU010002369">
    <property type="protein sequence ID" value="KAL1402880.1"/>
    <property type="molecule type" value="Genomic_DNA"/>
</dbReference>
<dbReference type="Proteomes" id="UP001562425">
    <property type="component" value="Unassembled WGS sequence"/>
</dbReference>
<accession>A0ABD1DSZ2</accession>
<reference evidence="1 2" key="1">
    <citation type="submission" date="2024-05" db="EMBL/GenBank/DDBJ databases">
        <title>Culex pipiens pipiens assembly and annotation.</title>
        <authorList>
            <person name="Alout H."/>
            <person name="Durand T."/>
        </authorList>
    </citation>
    <scope>NUCLEOTIDE SEQUENCE [LARGE SCALE GENOMIC DNA]</scope>
    <source>
        <strain evidence="1">HA-2024</strain>
        <tissue evidence="1">Whole body</tissue>
    </source>
</reference>
<sequence length="106" mass="12271">MFVFCVCNRFRRWMEMELETKASKAAMAMKLRPLDYSGRIHRTVTVTNCSSMLDQAITAVSGRSGTCGMTADRCCRNLSWNLNKQSCWLNYTIRDDGRMTTRKQQQ</sequence>
<comment type="caution">
    <text evidence="1">The sequence shown here is derived from an EMBL/GenBank/DDBJ whole genome shotgun (WGS) entry which is preliminary data.</text>
</comment>
<evidence type="ECO:0000313" key="1">
    <source>
        <dbReference type="EMBL" id="KAL1402880.1"/>
    </source>
</evidence>
<protein>
    <submittedName>
        <fullName evidence="1">Uncharacterized protein</fullName>
    </submittedName>
</protein>
<name>A0ABD1DSZ2_CULPP</name>
<proteinExistence type="predicted"/>
<evidence type="ECO:0000313" key="2">
    <source>
        <dbReference type="Proteomes" id="UP001562425"/>
    </source>
</evidence>
<dbReference type="AlphaFoldDB" id="A0ABD1DSZ2"/>